<proteinExistence type="predicted"/>
<dbReference type="Proteomes" id="UP000594836">
    <property type="component" value="Plasmid unnamed1"/>
</dbReference>
<dbReference type="EMBL" id="CP065714">
    <property type="protein sequence ID" value="QPT11121.1"/>
    <property type="molecule type" value="Genomic_DNA"/>
</dbReference>
<keyword evidence="1" id="KW-0812">Transmembrane</keyword>
<dbReference type="AlphaFoldDB" id="A0A7T3E989"/>
<protein>
    <submittedName>
        <fullName evidence="2">Uncharacterized protein</fullName>
    </submittedName>
</protein>
<gene>
    <name evidence="2" type="ORF">I6G38_19595</name>
</gene>
<sequence>MLKLDTATYLMTQDNSAGPIVQYVDDGFEPYGPVTDTDGNVSRTSAAAYLVAYALLAGAIGYLFFAL</sequence>
<evidence type="ECO:0000313" key="2">
    <source>
        <dbReference type="EMBL" id="QPT11121.1"/>
    </source>
</evidence>
<name>A0A7T3E989_SPHPI</name>
<feature type="transmembrane region" description="Helical" evidence="1">
    <location>
        <begin position="46"/>
        <end position="65"/>
    </location>
</feature>
<keyword evidence="1" id="KW-0472">Membrane</keyword>
<keyword evidence="1" id="KW-1133">Transmembrane helix</keyword>
<keyword evidence="2" id="KW-0614">Plasmid</keyword>
<evidence type="ECO:0000313" key="3">
    <source>
        <dbReference type="Proteomes" id="UP000594836"/>
    </source>
</evidence>
<reference evidence="2 3" key="1">
    <citation type="submission" date="2020-12" db="EMBL/GenBank/DDBJ databases">
        <title>FDA dAtabase for Regulatory Grade micrObial Sequences (FDA-ARGOS): Supporting development and validation of Infectious Disease Dx tests.</title>
        <authorList>
            <person name="Sproer C."/>
            <person name="Gronow S."/>
            <person name="Severitt S."/>
            <person name="Schroder I."/>
            <person name="Tallon L."/>
            <person name="Sadzewicz L."/>
            <person name="Zhao X."/>
            <person name="Boylan J."/>
            <person name="Ott S."/>
            <person name="Bowen H."/>
            <person name="Vavikolanu K."/>
            <person name="Mehta A."/>
            <person name="Aluvathingal J."/>
            <person name="Nadendla S."/>
            <person name="Lowell S."/>
            <person name="Myers T."/>
            <person name="Yan Y."/>
            <person name="Sichtig H."/>
        </authorList>
    </citation>
    <scope>NUCLEOTIDE SEQUENCE [LARGE SCALE GENOMIC DNA]</scope>
    <source>
        <strain evidence="2 3">FDAARGOS_881</strain>
        <plasmid evidence="2 3">unnamed1</plasmid>
    </source>
</reference>
<evidence type="ECO:0000256" key="1">
    <source>
        <dbReference type="SAM" id="Phobius"/>
    </source>
</evidence>
<dbReference type="RefSeq" id="WP_125964326.1">
    <property type="nucleotide sequence ID" value="NZ_CP065714.1"/>
</dbReference>
<organism evidence="2 3">
    <name type="scientific">Sphingomonas paucimobilis</name>
    <name type="common">Pseudomonas paucimobilis</name>
    <dbReference type="NCBI Taxonomy" id="13689"/>
    <lineage>
        <taxon>Bacteria</taxon>
        <taxon>Pseudomonadati</taxon>
        <taxon>Pseudomonadota</taxon>
        <taxon>Alphaproteobacteria</taxon>
        <taxon>Sphingomonadales</taxon>
        <taxon>Sphingomonadaceae</taxon>
        <taxon>Sphingomonas</taxon>
    </lineage>
</organism>
<geneLocation type="plasmid" evidence="2 3">
    <name>unnamed1</name>
</geneLocation>
<accession>A0A7T3E989</accession>